<comment type="similarity">
    <text evidence="1">Belongs to the metallo-beta-lactamase superfamily. Glyoxalase II family.</text>
</comment>
<dbReference type="InterPro" id="IPR036866">
    <property type="entry name" value="RibonucZ/Hydroxyglut_hydro"/>
</dbReference>
<dbReference type="Gene3D" id="1.10.10.10">
    <property type="entry name" value="Winged helix-like DNA-binding domain superfamily/Winged helix DNA-binding domain"/>
    <property type="match status" value="1"/>
</dbReference>
<dbReference type="Pfam" id="PF17778">
    <property type="entry name" value="WHD_BLACT"/>
    <property type="match status" value="1"/>
</dbReference>
<organism evidence="7 8">
    <name type="scientific">Cutaneotrichosporon spelunceum</name>
    <dbReference type="NCBI Taxonomy" id="1672016"/>
    <lineage>
        <taxon>Eukaryota</taxon>
        <taxon>Fungi</taxon>
        <taxon>Dikarya</taxon>
        <taxon>Basidiomycota</taxon>
        <taxon>Agaricomycotina</taxon>
        <taxon>Tremellomycetes</taxon>
        <taxon>Trichosporonales</taxon>
        <taxon>Trichosporonaceae</taxon>
        <taxon>Cutaneotrichosporon</taxon>
    </lineage>
</organism>
<accession>A0AAD3TYM1</accession>
<evidence type="ECO:0000256" key="3">
    <source>
        <dbReference type="ARBA" id="ARBA00022801"/>
    </source>
</evidence>
<keyword evidence="4" id="KW-0862">Zinc</keyword>
<keyword evidence="2" id="KW-0479">Metal-binding</keyword>
<evidence type="ECO:0000256" key="5">
    <source>
        <dbReference type="SAM" id="MobiDB-lite"/>
    </source>
</evidence>
<keyword evidence="3" id="KW-0378">Hydrolase</keyword>
<reference evidence="7" key="1">
    <citation type="journal article" date="2023" name="BMC Genomics">
        <title>Chromosome-level genome assemblies of Cutaneotrichosporon spp. (Trichosporonales, Basidiomycota) reveal imbalanced evolution between nucleotide sequences and chromosome synteny.</title>
        <authorList>
            <person name="Kobayashi Y."/>
            <person name="Kayamori A."/>
            <person name="Aoki K."/>
            <person name="Shiwa Y."/>
            <person name="Matsutani M."/>
            <person name="Fujita N."/>
            <person name="Sugita T."/>
            <person name="Iwasaki W."/>
            <person name="Tanaka N."/>
            <person name="Takashima M."/>
        </authorList>
    </citation>
    <scope>NUCLEOTIDE SEQUENCE</scope>
    <source>
        <strain evidence="7">HIS016</strain>
    </source>
</reference>
<dbReference type="EMBL" id="BTCM01000007">
    <property type="protein sequence ID" value="GMK59249.1"/>
    <property type="molecule type" value="Genomic_DNA"/>
</dbReference>
<dbReference type="InterPro" id="IPR050662">
    <property type="entry name" value="Sec-metab_biosynth-thioest"/>
</dbReference>
<dbReference type="InterPro" id="IPR036388">
    <property type="entry name" value="WH-like_DNA-bd_sf"/>
</dbReference>
<dbReference type="GO" id="GO:0016787">
    <property type="term" value="F:hydrolase activity"/>
    <property type="evidence" value="ECO:0007669"/>
    <property type="project" value="UniProtKB-KW"/>
</dbReference>
<feature type="domain" description="Metallo-beta-lactamase" evidence="6">
    <location>
        <begin position="42"/>
        <end position="232"/>
    </location>
</feature>
<protein>
    <recommendedName>
        <fullName evidence="6">Metallo-beta-lactamase domain-containing protein</fullName>
    </recommendedName>
</protein>
<dbReference type="GO" id="GO:0044550">
    <property type="term" value="P:secondary metabolite biosynthetic process"/>
    <property type="evidence" value="ECO:0007669"/>
    <property type="project" value="TreeGrafter"/>
</dbReference>
<keyword evidence="8" id="KW-1185">Reference proteome</keyword>
<evidence type="ECO:0000313" key="7">
    <source>
        <dbReference type="EMBL" id="GMK59249.1"/>
    </source>
</evidence>
<sequence length="405" mass="42753">MAVQQATMNGPGKLEELPDKANLTPSITRVLGQNPSLMTLQGTNTYLLGGKEGQILIDTTSAETASGWVDLVLSSLSGSLDHIVLTHRHPDHVGGLVPLLSELKKRGAPAPTVWKMPNPDEGELVVDRPEWSDGHLLKTIDGAYLKPSPGPIAPIAALSDGDTVSVPGMKITVVHTPGHTADSISFITDAGEVFTGDTVLGQGTTIFTDFAAYMSSLRRLLDIKPSAIYPAHGPHTPDGETARRHLQAYIQHRQEREDKIVAVMKAISADPGSLGIKLDGIREHAKESPDAAVGPGGAGGAGAEMAQRAVEAARNSSPIAGSFPAGEEAGSRGATLSLLCRLVYATGHEGLIRAASFPMGGHLQKLESEGRVKRSRAVMPTVVNWKVTESTEQDVYEWVGESSAL</sequence>
<dbReference type="CDD" id="cd07722">
    <property type="entry name" value="LACTB2-like_MBL-fold"/>
    <property type="match status" value="1"/>
</dbReference>
<dbReference type="PANTHER" id="PTHR23131">
    <property type="entry name" value="ENDORIBONUCLEASE LACTB2"/>
    <property type="match status" value="1"/>
</dbReference>
<gene>
    <name evidence="7" type="ORF">CspeluHIS016_0702640</name>
</gene>
<dbReference type="Gene3D" id="3.60.15.10">
    <property type="entry name" value="Ribonuclease Z/Hydroxyacylglutathione hydrolase-like"/>
    <property type="match status" value="1"/>
</dbReference>
<dbReference type="InterPro" id="IPR047921">
    <property type="entry name" value="LACTB2-like_MBL-fold"/>
</dbReference>
<evidence type="ECO:0000256" key="4">
    <source>
        <dbReference type="ARBA" id="ARBA00022833"/>
    </source>
</evidence>
<dbReference type="GO" id="GO:0046872">
    <property type="term" value="F:metal ion binding"/>
    <property type="evidence" value="ECO:0007669"/>
    <property type="project" value="UniProtKB-KW"/>
</dbReference>
<dbReference type="Proteomes" id="UP001222932">
    <property type="component" value="Unassembled WGS sequence"/>
</dbReference>
<dbReference type="InterPro" id="IPR041516">
    <property type="entry name" value="LACTB2_WH"/>
</dbReference>
<dbReference type="AlphaFoldDB" id="A0AAD3TYM1"/>
<dbReference type="PANTHER" id="PTHR23131:SF0">
    <property type="entry name" value="ENDORIBONUCLEASE LACTB2"/>
    <property type="match status" value="1"/>
</dbReference>
<dbReference type="InterPro" id="IPR001279">
    <property type="entry name" value="Metallo-B-lactamas"/>
</dbReference>
<reference evidence="7" key="2">
    <citation type="submission" date="2023-06" db="EMBL/GenBank/DDBJ databases">
        <authorList>
            <person name="Kobayashi Y."/>
            <person name="Kayamori A."/>
            <person name="Aoki K."/>
            <person name="Shiwa Y."/>
            <person name="Fujita N."/>
            <person name="Sugita T."/>
            <person name="Iwasaki W."/>
            <person name="Tanaka N."/>
            <person name="Takashima M."/>
        </authorList>
    </citation>
    <scope>NUCLEOTIDE SEQUENCE</scope>
    <source>
        <strain evidence="7">HIS016</strain>
    </source>
</reference>
<dbReference type="Pfam" id="PF00753">
    <property type="entry name" value="Lactamase_B"/>
    <property type="match status" value="1"/>
</dbReference>
<dbReference type="SUPFAM" id="SSF56281">
    <property type="entry name" value="Metallo-hydrolase/oxidoreductase"/>
    <property type="match status" value="1"/>
</dbReference>
<evidence type="ECO:0000256" key="1">
    <source>
        <dbReference type="ARBA" id="ARBA00006759"/>
    </source>
</evidence>
<evidence type="ECO:0000313" key="8">
    <source>
        <dbReference type="Proteomes" id="UP001222932"/>
    </source>
</evidence>
<comment type="caution">
    <text evidence="7">The sequence shown here is derived from an EMBL/GenBank/DDBJ whole genome shotgun (WGS) entry which is preliminary data.</text>
</comment>
<dbReference type="SMART" id="SM00849">
    <property type="entry name" value="Lactamase_B"/>
    <property type="match status" value="1"/>
</dbReference>
<feature type="region of interest" description="Disordered" evidence="5">
    <location>
        <begin position="1"/>
        <end position="20"/>
    </location>
</feature>
<proteinExistence type="inferred from homology"/>
<evidence type="ECO:0000259" key="6">
    <source>
        <dbReference type="SMART" id="SM00849"/>
    </source>
</evidence>
<evidence type="ECO:0000256" key="2">
    <source>
        <dbReference type="ARBA" id="ARBA00022723"/>
    </source>
</evidence>
<name>A0AAD3TYM1_9TREE</name>